<feature type="transmembrane region" description="Helical" evidence="1">
    <location>
        <begin position="21"/>
        <end position="43"/>
    </location>
</feature>
<dbReference type="Pfam" id="PF01757">
    <property type="entry name" value="Acyl_transf_3"/>
    <property type="match status" value="1"/>
</dbReference>
<dbReference type="InterPro" id="IPR002656">
    <property type="entry name" value="Acyl_transf_3_dom"/>
</dbReference>
<proteinExistence type="predicted"/>
<keyword evidence="3" id="KW-0808">Transferase</keyword>
<organism evidence="3">
    <name type="scientific">uncultured Mycobacterium sp</name>
    <dbReference type="NCBI Taxonomy" id="171292"/>
    <lineage>
        <taxon>Bacteria</taxon>
        <taxon>Bacillati</taxon>
        <taxon>Actinomycetota</taxon>
        <taxon>Actinomycetes</taxon>
        <taxon>Mycobacteriales</taxon>
        <taxon>Mycobacteriaceae</taxon>
        <taxon>Mycobacterium</taxon>
        <taxon>environmental samples</taxon>
    </lineage>
</organism>
<keyword evidence="1" id="KW-0812">Transmembrane</keyword>
<keyword evidence="1" id="KW-1133">Transmembrane helix</keyword>
<evidence type="ECO:0000259" key="2">
    <source>
        <dbReference type="Pfam" id="PF01757"/>
    </source>
</evidence>
<feature type="transmembrane region" description="Helical" evidence="1">
    <location>
        <begin position="286"/>
        <end position="308"/>
    </location>
</feature>
<protein>
    <submittedName>
        <fullName evidence="3">Acyltransferase 3</fullName>
    </submittedName>
</protein>
<feature type="transmembrane region" description="Helical" evidence="1">
    <location>
        <begin position="102"/>
        <end position="120"/>
    </location>
</feature>
<name>A0A1Y5PPB3_9MYCO</name>
<feature type="transmembrane region" description="Helical" evidence="1">
    <location>
        <begin position="223"/>
        <end position="243"/>
    </location>
</feature>
<reference evidence="3" key="1">
    <citation type="submission" date="2016-03" db="EMBL/GenBank/DDBJ databases">
        <authorList>
            <person name="Ploux O."/>
        </authorList>
    </citation>
    <scope>NUCLEOTIDE SEQUENCE</scope>
    <source>
        <strain evidence="3">UC10</strain>
    </source>
</reference>
<evidence type="ECO:0000256" key="1">
    <source>
        <dbReference type="SAM" id="Phobius"/>
    </source>
</evidence>
<dbReference type="GO" id="GO:0016747">
    <property type="term" value="F:acyltransferase activity, transferring groups other than amino-acyl groups"/>
    <property type="evidence" value="ECO:0007669"/>
    <property type="project" value="InterPro"/>
</dbReference>
<dbReference type="AlphaFoldDB" id="A0A1Y5PPB3"/>
<keyword evidence="3" id="KW-0012">Acyltransferase</keyword>
<accession>A0A1Y5PPB3</accession>
<dbReference type="InterPro" id="IPR050879">
    <property type="entry name" value="Acyltransferase_3"/>
</dbReference>
<feature type="transmembrane region" description="Helical" evidence="1">
    <location>
        <begin position="354"/>
        <end position="370"/>
    </location>
</feature>
<dbReference type="GO" id="GO:0009103">
    <property type="term" value="P:lipopolysaccharide biosynthetic process"/>
    <property type="evidence" value="ECO:0007669"/>
    <property type="project" value="TreeGrafter"/>
</dbReference>
<dbReference type="PANTHER" id="PTHR23028:SF53">
    <property type="entry name" value="ACYL_TRANSF_3 DOMAIN-CONTAINING PROTEIN"/>
    <property type="match status" value="1"/>
</dbReference>
<gene>
    <name evidence="3" type="ORF">MHPYR_50158</name>
</gene>
<feature type="domain" description="Acyltransferase 3" evidence="2">
    <location>
        <begin position="22"/>
        <end position="371"/>
    </location>
</feature>
<feature type="transmembrane region" description="Helical" evidence="1">
    <location>
        <begin position="328"/>
        <end position="348"/>
    </location>
</feature>
<evidence type="ECO:0000313" key="3">
    <source>
        <dbReference type="EMBL" id="SBS77991.1"/>
    </source>
</evidence>
<dbReference type="GO" id="GO:0016020">
    <property type="term" value="C:membrane"/>
    <property type="evidence" value="ECO:0007669"/>
    <property type="project" value="TreeGrafter"/>
</dbReference>
<feature type="transmembrane region" description="Helical" evidence="1">
    <location>
        <begin position="250"/>
        <end position="274"/>
    </location>
</feature>
<dbReference type="EMBL" id="FLQS01000045">
    <property type="protein sequence ID" value="SBS77991.1"/>
    <property type="molecule type" value="Genomic_DNA"/>
</dbReference>
<dbReference type="PANTHER" id="PTHR23028">
    <property type="entry name" value="ACETYLTRANSFERASE"/>
    <property type="match status" value="1"/>
</dbReference>
<feature type="transmembrane region" description="Helical" evidence="1">
    <location>
        <begin position="191"/>
        <end position="211"/>
    </location>
</feature>
<keyword evidence="1" id="KW-0472">Membrane</keyword>
<feature type="transmembrane region" description="Helical" evidence="1">
    <location>
        <begin position="55"/>
        <end position="75"/>
    </location>
</feature>
<sequence>MLASPELDLRTGASRPVDGRLDSLTGLRALAALLVVGTHAAFATGKLSHGFIGLVWARLEVGVSIFFALSGFLLFRPWVAAAADATAAPSARVYARRRLRRIMPAYVVTVLAAYGVYSFYSTGPNPGQSLTGLIRHLTLTQIYTDNYLVTYLHRGLSQTWSLAVEVAFYAVLPLLAHLLLVVLCGDRWRPARLLAGLAGLAAISPLWLLVLNAGDWLPNSAGMWLPAQLAPFAGGMAVAVLNVMGVCWRAGLLVSAAAVLYLVVSTPLAGAVTLAPVPLWEPLAKALLYAAIATLVVAAPTLGGRGLFDRLLSSKPMVWLGEISYEIFLLHVLVMAVVLGAVLGWPLFTGSLPGLYLLTLAVTIPLAWLLHRLTSVRQATCRCPGSRGAHFQSRWGVPSSFRHTTPRRLRSCSSTDRHVGL</sequence>
<feature type="transmembrane region" description="Helical" evidence="1">
    <location>
        <begin position="166"/>
        <end position="184"/>
    </location>
</feature>